<evidence type="ECO:0000313" key="1">
    <source>
        <dbReference type="EMBL" id="BCS81275.1"/>
    </source>
</evidence>
<keyword evidence="2" id="KW-1185">Reference proteome</keyword>
<gene>
    <name evidence="1" type="ORF">CaldiYA01_12350</name>
</gene>
<dbReference type="Proteomes" id="UP000663623">
    <property type="component" value="Chromosome"/>
</dbReference>
<protein>
    <submittedName>
        <fullName evidence="1">Uncharacterized protein</fullName>
    </submittedName>
</protein>
<organism evidence="1 2">
    <name type="scientific">Caldicellulosiruptor diazotrophicus</name>
    <dbReference type="NCBI Taxonomy" id="2806205"/>
    <lineage>
        <taxon>Bacteria</taxon>
        <taxon>Bacillati</taxon>
        <taxon>Bacillota</taxon>
        <taxon>Bacillota incertae sedis</taxon>
        <taxon>Caldicellulosiruptorales</taxon>
        <taxon>Caldicellulosiruptoraceae</taxon>
        <taxon>Caldicellulosiruptor</taxon>
    </lineage>
</organism>
<accession>A0ABN6E773</accession>
<name>A0ABN6E773_9FIRM</name>
<dbReference type="EMBL" id="AP024480">
    <property type="protein sequence ID" value="BCS81275.1"/>
    <property type="molecule type" value="Genomic_DNA"/>
</dbReference>
<proteinExistence type="predicted"/>
<sequence>MGVVKSNKYSHTGKVPYAIINESDVPIKEFAEVINTSAPFILNTSSADKTKSAEIKLAKNP</sequence>
<reference evidence="1 2" key="1">
    <citation type="submission" date="2021-02" db="EMBL/GenBank/DDBJ databases">
        <title>Nitrogen-fixing ability and nitrogen fixation related genes of thermophilic fermentative bacteria in the genus Caldicellulosiruptor.</title>
        <authorList>
            <person name="Chen Y."/>
            <person name="Nishihara A."/>
            <person name="Haruta S."/>
        </authorList>
    </citation>
    <scope>NUCLEOTIDE SEQUENCE [LARGE SCALE GENOMIC DNA]</scope>
    <source>
        <strain evidence="1 2">YA01</strain>
    </source>
</reference>
<evidence type="ECO:0000313" key="2">
    <source>
        <dbReference type="Proteomes" id="UP000663623"/>
    </source>
</evidence>